<feature type="binding site" evidence="17">
    <location>
        <position position="271"/>
    </location>
    <ligand>
        <name>Zn(2+)</name>
        <dbReference type="ChEBI" id="CHEBI:29105"/>
        <note>catalytic</note>
    </ligand>
</feature>
<feature type="binding site" evidence="17">
    <location>
        <begin position="253"/>
        <end position="257"/>
    </location>
    <ligand>
        <name>GTP</name>
        <dbReference type="ChEBI" id="CHEBI:37565"/>
    </ligand>
</feature>
<evidence type="ECO:0000256" key="13">
    <source>
        <dbReference type="ARBA" id="ARBA00023134"/>
    </source>
</evidence>
<proteinExistence type="inferred from homology"/>
<comment type="pathway">
    <text evidence="4 17">Cofactor biosynthesis; riboflavin biosynthesis; 5-amino-6-(D-ribitylamino)uracil from GTP: step 1/4.</text>
</comment>
<keyword evidence="8 18" id="KW-0479">Metal-binding</keyword>
<dbReference type="SUPFAM" id="SSF55821">
    <property type="entry name" value="YrdC/RibB"/>
    <property type="match status" value="1"/>
</dbReference>
<dbReference type="NCBIfam" id="TIGR00506">
    <property type="entry name" value="ribB"/>
    <property type="match status" value="1"/>
</dbReference>
<evidence type="ECO:0000256" key="3">
    <source>
        <dbReference type="ARBA" id="ARBA00002284"/>
    </source>
</evidence>
<dbReference type="EMBL" id="BCMJ01000001">
    <property type="protein sequence ID" value="GAX07431.1"/>
    <property type="molecule type" value="Genomic_DNA"/>
</dbReference>
<evidence type="ECO:0000256" key="2">
    <source>
        <dbReference type="ARBA" id="ARBA00001936"/>
    </source>
</evidence>
<comment type="catalytic activity">
    <reaction evidence="1 18">
        <text>D-ribulose 5-phosphate = (2S)-2-hydroxy-3-oxobutyl phosphate + formate + H(+)</text>
        <dbReference type="Rhea" id="RHEA:18457"/>
        <dbReference type="ChEBI" id="CHEBI:15378"/>
        <dbReference type="ChEBI" id="CHEBI:15740"/>
        <dbReference type="ChEBI" id="CHEBI:58121"/>
        <dbReference type="ChEBI" id="CHEBI:58830"/>
        <dbReference type="EC" id="4.1.99.12"/>
    </reaction>
</comment>
<feature type="active site" description="Proton acceptor" evidence="17">
    <location>
        <position position="330"/>
    </location>
</feature>
<feature type="binding site" evidence="18">
    <location>
        <position position="146"/>
    </location>
    <ligand>
        <name>Mg(2+)</name>
        <dbReference type="ChEBI" id="CHEBI:18420"/>
        <label>2</label>
    </ligand>
</feature>
<keyword evidence="7 18" id="KW-0686">Riboflavin biosynthesis</keyword>
<evidence type="ECO:0000256" key="14">
    <source>
        <dbReference type="ARBA" id="ARBA00023211"/>
    </source>
</evidence>
<keyword evidence="21" id="KW-1185">Reference proteome</keyword>
<dbReference type="GO" id="GO:0000287">
    <property type="term" value="F:magnesium ion binding"/>
    <property type="evidence" value="ECO:0007669"/>
    <property type="project" value="UniProtKB-UniRule"/>
</dbReference>
<evidence type="ECO:0000256" key="5">
    <source>
        <dbReference type="ARBA" id="ARBA00004904"/>
    </source>
</evidence>
<evidence type="ECO:0000256" key="11">
    <source>
        <dbReference type="ARBA" id="ARBA00022833"/>
    </source>
</evidence>
<evidence type="ECO:0000313" key="20">
    <source>
        <dbReference type="EMBL" id="GAX07431.1"/>
    </source>
</evidence>
<dbReference type="InterPro" id="IPR000926">
    <property type="entry name" value="RibA"/>
</dbReference>
<dbReference type="CDD" id="cd00641">
    <property type="entry name" value="GTP_cyclohydro2"/>
    <property type="match status" value="1"/>
</dbReference>
<feature type="binding site" evidence="18">
    <location>
        <begin position="143"/>
        <end position="147"/>
    </location>
    <ligand>
        <name>D-ribulose 5-phosphate</name>
        <dbReference type="ChEBI" id="CHEBI:58121"/>
    </ligand>
</feature>
<feature type="site" description="Essential for catalytic activity" evidence="18">
    <location>
        <position position="167"/>
    </location>
</feature>
<dbReference type="PANTHER" id="PTHR21327">
    <property type="entry name" value="GTP CYCLOHYDROLASE II-RELATED"/>
    <property type="match status" value="1"/>
</dbReference>
<evidence type="ECO:0000256" key="6">
    <source>
        <dbReference type="ARBA" id="ARBA00005520"/>
    </source>
</evidence>
<evidence type="ECO:0000256" key="16">
    <source>
        <dbReference type="ARBA" id="ARBA00049295"/>
    </source>
</evidence>
<feature type="binding site" evidence="17">
    <location>
        <position position="353"/>
    </location>
    <ligand>
        <name>GTP</name>
        <dbReference type="ChEBI" id="CHEBI:37565"/>
    </ligand>
</feature>
<comment type="similarity">
    <text evidence="17">Belongs to the GTP cyclohydrolase II family.</text>
</comment>
<dbReference type="GO" id="GO:0009231">
    <property type="term" value="P:riboflavin biosynthetic process"/>
    <property type="evidence" value="ECO:0007669"/>
    <property type="project" value="UniProtKB-UniRule"/>
</dbReference>
<dbReference type="RefSeq" id="WP_098823420.1">
    <property type="nucleotide sequence ID" value="NZ_BCMJ01000001.1"/>
</dbReference>
<evidence type="ECO:0000256" key="15">
    <source>
        <dbReference type="ARBA" id="ARBA00023239"/>
    </source>
</evidence>
<evidence type="ECO:0000256" key="12">
    <source>
        <dbReference type="ARBA" id="ARBA00022842"/>
    </source>
</evidence>
<dbReference type="Proteomes" id="UP000223370">
    <property type="component" value="Unassembled WGS sequence"/>
</dbReference>
<feature type="binding site" evidence="18">
    <location>
        <position position="32"/>
    </location>
    <ligand>
        <name>Mg(2+)</name>
        <dbReference type="ChEBI" id="CHEBI:18420"/>
        <label>2</label>
    </ligand>
</feature>
<feature type="binding site" evidence="17">
    <location>
        <position position="274"/>
    </location>
    <ligand>
        <name>GTP</name>
        <dbReference type="ChEBI" id="CHEBI:37565"/>
    </ligand>
</feature>
<dbReference type="PANTHER" id="PTHR21327:SF18">
    <property type="entry name" value="3,4-DIHYDROXY-2-BUTANONE 4-PHOSPHATE SYNTHASE"/>
    <property type="match status" value="1"/>
</dbReference>
<feature type="active site" description="Nucleophile" evidence="17">
    <location>
        <position position="332"/>
    </location>
</feature>
<dbReference type="NCBIfam" id="NF001591">
    <property type="entry name" value="PRK00393.1"/>
    <property type="match status" value="1"/>
</dbReference>
<comment type="cofactor">
    <cofactor evidence="18">
        <name>Mg(2+)</name>
        <dbReference type="ChEBI" id="CHEBI:18420"/>
    </cofactor>
    <cofactor evidence="18">
        <name>Mn(2+)</name>
        <dbReference type="ChEBI" id="CHEBI:29035"/>
    </cofactor>
    <text evidence="18">Binds 2 divalent metal cations per subunit. Magnesium or manganese.</text>
</comment>
<feature type="binding site" evidence="17">
    <location>
        <begin position="296"/>
        <end position="298"/>
    </location>
    <ligand>
        <name>GTP</name>
        <dbReference type="ChEBI" id="CHEBI:37565"/>
    </ligand>
</feature>
<dbReference type="SUPFAM" id="SSF142695">
    <property type="entry name" value="RibA-like"/>
    <property type="match status" value="1"/>
</dbReference>
<dbReference type="HAMAP" id="MF_00179">
    <property type="entry name" value="RibA"/>
    <property type="match status" value="1"/>
</dbReference>
<keyword evidence="15 18" id="KW-0456">Lyase</keyword>
<feature type="binding site" evidence="17">
    <location>
        <position position="269"/>
    </location>
    <ligand>
        <name>Zn(2+)</name>
        <dbReference type="ChEBI" id="CHEBI:29105"/>
        <note>catalytic</note>
    </ligand>
</feature>
<dbReference type="PIRSF" id="PIRSF001259">
    <property type="entry name" value="RibA"/>
    <property type="match status" value="1"/>
</dbReference>
<dbReference type="InterPro" id="IPR017945">
    <property type="entry name" value="DHBP_synth_RibB-like_a/b_dom"/>
</dbReference>
<comment type="similarity">
    <text evidence="6">In the N-terminal section; belongs to the DHBP synthase family.</text>
</comment>
<dbReference type="GO" id="GO:0008686">
    <property type="term" value="F:3,4-dihydroxy-2-butanone-4-phosphate synthase activity"/>
    <property type="evidence" value="ECO:0007669"/>
    <property type="project" value="UniProtKB-UniRule"/>
</dbReference>
<evidence type="ECO:0000256" key="7">
    <source>
        <dbReference type="ARBA" id="ARBA00022619"/>
    </source>
</evidence>
<name>A0A1Z5J152_9LACO</name>
<comment type="function">
    <text evidence="3 18">Catalyzes the conversion of D-ribulose 5-phosphate to formate and 3,4-dihydroxy-2-butanone 4-phosphate.</text>
</comment>
<protein>
    <recommendedName>
        <fullName evidence="17 18">Multifunctional fusion protein</fullName>
    </recommendedName>
    <domain>
        <recommendedName>
            <fullName evidence="17">GTP cyclohydrolase-2</fullName>
            <ecNumber evidence="17">3.5.4.25</ecNumber>
        </recommendedName>
        <alternativeName>
            <fullName evidence="17">GTP cyclohydrolase II</fullName>
        </alternativeName>
    </domain>
    <domain>
        <recommendedName>
            <fullName evidence="18">3,4-dihydroxy-2-butanone 4-phosphate synthase</fullName>
            <shortName evidence="18">DHBP synthase</shortName>
            <ecNumber evidence="18">4.1.99.12</ecNumber>
        </recommendedName>
    </domain>
</protein>
<gene>
    <name evidence="20" type="primary">ribAB</name>
    <name evidence="17" type="synonym">ribA</name>
    <name evidence="18" type="synonym">ribB</name>
    <name evidence="20" type="ORF">IWT5_00164</name>
</gene>
<dbReference type="EC" id="4.1.99.12" evidence="18"/>
<dbReference type="Gene3D" id="3.90.870.10">
    <property type="entry name" value="DHBP synthase"/>
    <property type="match status" value="1"/>
</dbReference>
<dbReference type="NCBIfam" id="TIGR00505">
    <property type="entry name" value="ribA"/>
    <property type="match status" value="1"/>
</dbReference>
<feature type="binding site" evidence="18">
    <location>
        <position position="36"/>
    </location>
    <ligand>
        <name>D-ribulose 5-phosphate</name>
        <dbReference type="ChEBI" id="CHEBI:58121"/>
    </ligand>
</feature>
<keyword evidence="14 18" id="KW-0464">Manganese</keyword>
<comment type="similarity">
    <text evidence="18">Belongs to the DHBP synthase family.</text>
</comment>
<dbReference type="Pfam" id="PF00925">
    <property type="entry name" value="GTP_cyclohydro2"/>
    <property type="match status" value="1"/>
</dbReference>
<comment type="caution">
    <text evidence="20">The sequence shown here is derived from an EMBL/GenBank/DDBJ whole genome shotgun (WGS) entry which is preliminary data.</text>
</comment>
<evidence type="ECO:0000256" key="4">
    <source>
        <dbReference type="ARBA" id="ARBA00004853"/>
    </source>
</evidence>
<comment type="catalytic activity">
    <reaction evidence="16 17">
        <text>GTP + 4 H2O = 2,5-diamino-6-hydroxy-4-(5-phosphoribosylamino)-pyrimidine + formate + 2 phosphate + 3 H(+)</text>
        <dbReference type="Rhea" id="RHEA:23704"/>
        <dbReference type="ChEBI" id="CHEBI:15377"/>
        <dbReference type="ChEBI" id="CHEBI:15378"/>
        <dbReference type="ChEBI" id="CHEBI:15740"/>
        <dbReference type="ChEBI" id="CHEBI:37565"/>
        <dbReference type="ChEBI" id="CHEBI:43474"/>
        <dbReference type="ChEBI" id="CHEBI:58614"/>
        <dbReference type="EC" id="3.5.4.25"/>
    </reaction>
</comment>
<reference evidence="20 21" key="1">
    <citation type="submission" date="2015-11" db="EMBL/GenBank/DDBJ databases">
        <title>Draft genome sequences of new species of the genus Lactobacillus isolated from orchardgrass silage.</title>
        <authorList>
            <person name="Tohno M."/>
            <person name="Tanizawa Y."/>
            <person name="Arita M."/>
        </authorList>
    </citation>
    <scope>NUCLEOTIDE SEQUENCE [LARGE SCALE GENOMIC DNA]</scope>
    <source>
        <strain evidence="20 21">IWT5</strain>
    </source>
</reference>
<evidence type="ECO:0000259" key="19">
    <source>
        <dbReference type="Pfam" id="PF00925"/>
    </source>
</evidence>
<keyword evidence="10 17" id="KW-0378">Hydrolase</keyword>
<evidence type="ECO:0000256" key="18">
    <source>
        <dbReference type="HAMAP-Rule" id="MF_00180"/>
    </source>
</evidence>
<comment type="cofactor">
    <cofactor evidence="17">
        <name>Zn(2+)</name>
        <dbReference type="ChEBI" id="CHEBI:29105"/>
    </cofactor>
    <text evidence="17">Binds 1 zinc ion per subunit.</text>
</comment>
<evidence type="ECO:0000256" key="8">
    <source>
        <dbReference type="ARBA" id="ARBA00022723"/>
    </source>
</evidence>
<dbReference type="InterPro" id="IPR036144">
    <property type="entry name" value="RibA-like_sf"/>
</dbReference>
<evidence type="ECO:0000256" key="1">
    <source>
        <dbReference type="ARBA" id="ARBA00000141"/>
    </source>
</evidence>
<feature type="binding site" evidence="18">
    <location>
        <begin position="31"/>
        <end position="32"/>
    </location>
    <ligand>
        <name>D-ribulose 5-phosphate</name>
        <dbReference type="ChEBI" id="CHEBI:58121"/>
    </ligand>
</feature>
<feature type="binding site" evidence="17">
    <location>
        <position position="358"/>
    </location>
    <ligand>
        <name>GTP</name>
        <dbReference type="ChEBI" id="CHEBI:37565"/>
    </ligand>
</feature>
<feature type="binding site" evidence="17">
    <location>
        <position position="258"/>
    </location>
    <ligand>
        <name>Zn(2+)</name>
        <dbReference type="ChEBI" id="CHEBI:29105"/>
        <note>catalytic</note>
    </ligand>
</feature>
<evidence type="ECO:0000313" key="21">
    <source>
        <dbReference type="Proteomes" id="UP000223370"/>
    </source>
</evidence>
<keyword evidence="9 17" id="KW-0547">Nucleotide-binding</keyword>
<dbReference type="HAMAP" id="MF_00180">
    <property type="entry name" value="RibB"/>
    <property type="match status" value="1"/>
</dbReference>
<keyword evidence="11 17" id="KW-0862">Zinc</keyword>
<feature type="binding site" evidence="18">
    <location>
        <position position="32"/>
    </location>
    <ligand>
        <name>Mg(2+)</name>
        <dbReference type="ChEBI" id="CHEBI:18420"/>
        <label>1</label>
    </ligand>
</feature>
<dbReference type="InterPro" id="IPR000422">
    <property type="entry name" value="DHBP_synthase_RibB"/>
</dbReference>
<keyword evidence="12 18" id="KW-0460">Magnesium</keyword>
<dbReference type="Gene3D" id="3.40.50.10990">
    <property type="entry name" value="GTP cyclohydrolase II"/>
    <property type="match status" value="1"/>
</dbReference>
<dbReference type="FunFam" id="3.40.50.10990:FF:000002">
    <property type="entry name" value="GTP cyclohydrolase-2"/>
    <property type="match status" value="1"/>
</dbReference>
<feature type="domain" description="GTP cyclohydrolase II" evidence="19">
    <location>
        <begin position="211"/>
        <end position="374"/>
    </location>
</feature>
<evidence type="ECO:0000256" key="17">
    <source>
        <dbReference type="HAMAP-Rule" id="MF_00179"/>
    </source>
</evidence>
<comment type="subunit">
    <text evidence="18">Homodimer.</text>
</comment>
<dbReference type="InterPro" id="IPR032677">
    <property type="entry name" value="GTP_cyclohydro_II"/>
</dbReference>
<dbReference type="GO" id="GO:0005829">
    <property type="term" value="C:cytosol"/>
    <property type="evidence" value="ECO:0007669"/>
    <property type="project" value="TreeGrafter"/>
</dbReference>
<dbReference type="UniPathway" id="UPA00275">
    <property type="reaction ID" value="UER00399"/>
</dbReference>
<keyword evidence="13 17" id="KW-0342">GTP-binding</keyword>
<evidence type="ECO:0000256" key="10">
    <source>
        <dbReference type="ARBA" id="ARBA00022801"/>
    </source>
</evidence>
<dbReference type="Pfam" id="PF00926">
    <property type="entry name" value="DHBP_synthase"/>
    <property type="match status" value="1"/>
</dbReference>
<feature type="binding site" evidence="17">
    <location>
        <position position="318"/>
    </location>
    <ligand>
        <name>GTP</name>
        <dbReference type="ChEBI" id="CHEBI:37565"/>
    </ligand>
</feature>
<dbReference type="AlphaFoldDB" id="A0A1Z5J152"/>
<evidence type="ECO:0000256" key="9">
    <source>
        <dbReference type="ARBA" id="ARBA00022741"/>
    </source>
</evidence>
<dbReference type="GO" id="GO:0005525">
    <property type="term" value="F:GTP binding"/>
    <property type="evidence" value="ECO:0007669"/>
    <property type="project" value="UniProtKB-KW"/>
</dbReference>
<comment type="function">
    <text evidence="17">Catalyzes the conversion of GTP to 2,5-diamino-6-ribosylamino-4(3H)-pyrimidinone 5'-phosphate (DARP), formate and pyrophosphate.</text>
</comment>
<dbReference type="FunFam" id="3.90.870.10:FF:000001">
    <property type="entry name" value="Riboflavin biosynthesis protein RibBA"/>
    <property type="match status" value="1"/>
</dbReference>
<dbReference type="GO" id="GO:0008270">
    <property type="term" value="F:zinc ion binding"/>
    <property type="evidence" value="ECO:0007669"/>
    <property type="project" value="UniProtKB-UniRule"/>
</dbReference>
<organism evidence="20 21">
    <name type="scientific">Secundilactobacillus silagincola</name>
    <dbReference type="NCBI Taxonomy" id="1714681"/>
    <lineage>
        <taxon>Bacteria</taxon>
        <taxon>Bacillati</taxon>
        <taxon>Bacillota</taxon>
        <taxon>Bacilli</taxon>
        <taxon>Lactobacillales</taxon>
        <taxon>Lactobacillaceae</taxon>
        <taxon>Secundilactobacillus</taxon>
    </lineage>
</organism>
<comment type="cofactor">
    <cofactor evidence="2">
        <name>Mn(2+)</name>
        <dbReference type="ChEBI" id="CHEBI:29035"/>
    </cofactor>
</comment>
<feature type="site" description="Essential for catalytic activity" evidence="18">
    <location>
        <position position="129"/>
    </location>
</feature>
<dbReference type="GO" id="GO:0030145">
    <property type="term" value="F:manganese ion binding"/>
    <property type="evidence" value="ECO:0007669"/>
    <property type="project" value="UniProtKB-UniRule"/>
</dbReference>
<dbReference type="EC" id="3.5.4.25" evidence="17"/>
<sequence length="401" mass="43872">MTNQALTQKIEAAIKHLKQGKLIIVADSLDREAEGDMVGLADYVSPENVNTMVTKARGLLCVPMSADVAQRLGLRSMVTDATDAYGTAFTISTDVRTTTTGISAYDRAATIAALAKPDSQFDDFYHPGHIFPLIAKDNGVLERDGHTEAAVDLAKLAGVQPVAYICEVLKKDGTMARRKDLKAYAEGTQTPLITIEELQQYRQLKAIEVIASVELPTKYGDFKLKAFKTSVDGEPTLLITKGKISGDEPLLLRLHSECLTGDVFGSKRCDCGAQLAESLKRIELAGRGAVLYLRQEGRGIGLANKLKAYELQERGLDTVEANLHLGLPADDRNYGLAAAILRQEGASTVNLMTNNPDKIKQLEQYGIRVNHRIPLEIGLTQENEGYLKAKKNKFHHLLKEV</sequence>
<dbReference type="OrthoDB" id="9793111at2"/>
<accession>A0A1Z5J152</accession>
<comment type="pathway">
    <text evidence="5 18">Cofactor biosynthesis; riboflavin biosynthesis; 2-hydroxy-3-oxobutyl phosphate from D-ribulose 5-phosphate: step 1/1.</text>
</comment>
<dbReference type="GO" id="GO:0003935">
    <property type="term" value="F:GTP cyclohydrolase II activity"/>
    <property type="evidence" value="ECO:0007669"/>
    <property type="project" value="UniProtKB-UniRule"/>
</dbReference>